<comment type="caution">
    <text evidence="2">The sequence shown here is derived from an EMBL/GenBank/DDBJ whole genome shotgun (WGS) entry which is preliminary data.</text>
</comment>
<name>A0AA39NQY5_ARMTA</name>
<evidence type="ECO:0000313" key="3">
    <source>
        <dbReference type="Proteomes" id="UP001175211"/>
    </source>
</evidence>
<dbReference type="RefSeq" id="XP_060339986.1">
    <property type="nucleotide sequence ID" value="XM_060470983.1"/>
</dbReference>
<dbReference type="GeneID" id="85354531"/>
<protein>
    <submittedName>
        <fullName evidence="2">Uncharacterized protein</fullName>
    </submittedName>
</protein>
<evidence type="ECO:0000256" key="1">
    <source>
        <dbReference type="SAM" id="Phobius"/>
    </source>
</evidence>
<keyword evidence="1" id="KW-0472">Membrane</keyword>
<evidence type="ECO:0000313" key="2">
    <source>
        <dbReference type="EMBL" id="KAK0470193.1"/>
    </source>
</evidence>
<proteinExistence type="predicted"/>
<keyword evidence="1" id="KW-1133">Transmembrane helix</keyword>
<dbReference type="EMBL" id="JAUEPS010000001">
    <property type="protein sequence ID" value="KAK0470193.1"/>
    <property type="molecule type" value="Genomic_DNA"/>
</dbReference>
<reference evidence="2" key="1">
    <citation type="submission" date="2023-06" db="EMBL/GenBank/DDBJ databases">
        <authorList>
            <consortium name="Lawrence Berkeley National Laboratory"/>
            <person name="Ahrendt S."/>
            <person name="Sahu N."/>
            <person name="Indic B."/>
            <person name="Wong-Bajracharya J."/>
            <person name="Merenyi Z."/>
            <person name="Ke H.-M."/>
            <person name="Monk M."/>
            <person name="Kocsube S."/>
            <person name="Drula E."/>
            <person name="Lipzen A."/>
            <person name="Balint B."/>
            <person name="Henrissat B."/>
            <person name="Andreopoulos B."/>
            <person name="Martin F.M."/>
            <person name="Harder C.B."/>
            <person name="Rigling D."/>
            <person name="Ford K.L."/>
            <person name="Foster G.D."/>
            <person name="Pangilinan J."/>
            <person name="Papanicolaou A."/>
            <person name="Barry K."/>
            <person name="LaButti K."/>
            <person name="Viragh M."/>
            <person name="Koriabine M."/>
            <person name="Yan M."/>
            <person name="Riley R."/>
            <person name="Champramary S."/>
            <person name="Plett K.L."/>
            <person name="Tsai I.J."/>
            <person name="Slot J."/>
            <person name="Sipos G."/>
            <person name="Plett J."/>
            <person name="Nagy L.G."/>
            <person name="Grigoriev I.V."/>
        </authorList>
    </citation>
    <scope>NUCLEOTIDE SEQUENCE</scope>
    <source>
        <strain evidence="2">CCBAS 213</strain>
    </source>
</reference>
<keyword evidence="3" id="KW-1185">Reference proteome</keyword>
<feature type="transmembrane region" description="Helical" evidence="1">
    <location>
        <begin position="66"/>
        <end position="87"/>
    </location>
</feature>
<keyword evidence="1" id="KW-0812">Transmembrane</keyword>
<dbReference type="AlphaFoldDB" id="A0AA39NQY5"/>
<organism evidence="2 3">
    <name type="scientific">Armillaria tabescens</name>
    <name type="common">Ringless honey mushroom</name>
    <name type="synonym">Agaricus tabescens</name>
    <dbReference type="NCBI Taxonomy" id="1929756"/>
    <lineage>
        <taxon>Eukaryota</taxon>
        <taxon>Fungi</taxon>
        <taxon>Dikarya</taxon>
        <taxon>Basidiomycota</taxon>
        <taxon>Agaricomycotina</taxon>
        <taxon>Agaricomycetes</taxon>
        <taxon>Agaricomycetidae</taxon>
        <taxon>Agaricales</taxon>
        <taxon>Marasmiineae</taxon>
        <taxon>Physalacriaceae</taxon>
        <taxon>Desarmillaria</taxon>
    </lineage>
</organism>
<sequence length="88" mass="10097">MHVKGITLPPKVDLVMSFGRELEDGTHFCGYYFVDHMHCSIFWLDGFKASGLLGVKDYDTSEPSHLAHVIEAEYWFVVTVMLFIILIM</sequence>
<dbReference type="Proteomes" id="UP001175211">
    <property type="component" value="Unassembled WGS sequence"/>
</dbReference>
<accession>A0AA39NQY5</accession>
<gene>
    <name evidence="2" type="ORF">EV420DRAFT_1498911</name>
</gene>